<organism evidence="7 8">
    <name type="scientific">Cercophora newfieldiana</name>
    <dbReference type="NCBI Taxonomy" id="92897"/>
    <lineage>
        <taxon>Eukaryota</taxon>
        <taxon>Fungi</taxon>
        <taxon>Dikarya</taxon>
        <taxon>Ascomycota</taxon>
        <taxon>Pezizomycotina</taxon>
        <taxon>Sordariomycetes</taxon>
        <taxon>Sordariomycetidae</taxon>
        <taxon>Sordariales</taxon>
        <taxon>Lasiosphaeriaceae</taxon>
        <taxon>Cercophora</taxon>
    </lineage>
</organism>
<dbReference type="GO" id="GO:0016020">
    <property type="term" value="C:membrane"/>
    <property type="evidence" value="ECO:0007669"/>
    <property type="project" value="UniProtKB-SubCell"/>
</dbReference>
<dbReference type="PANTHER" id="PTHR45649">
    <property type="entry name" value="AMINO-ACID PERMEASE BAT1"/>
    <property type="match status" value="1"/>
</dbReference>
<dbReference type="AlphaFoldDB" id="A0AA39XWQ2"/>
<evidence type="ECO:0000256" key="3">
    <source>
        <dbReference type="ARBA" id="ARBA00022692"/>
    </source>
</evidence>
<evidence type="ECO:0000256" key="5">
    <source>
        <dbReference type="ARBA" id="ARBA00023136"/>
    </source>
</evidence>
<dbReference type="GO" id="GO:0022857">
    <property type="term" value="F:transmembrane transporter activity"/>
    <property type="evidence" value="ECO:0007669"/>
    <property type="project" value="InterPro"/>
</dbReference>
<accession>A0AA39XWQ2</accession>
<dbReference type="Gene3D" id="1.20.1740.10">
    <property type="entry name" value="Amino acid/polyamine transporter I"/>
    <property type="match status" value="1"/>
</dbReference>
<dbReference type="InterPro" id="IPR002293">
    <property type="entry name" value="AA/rel_permease1"/>
</dbReference>
<feature type="transmembrane region" description="Helical" evidence="6">
    <location>
        <begin position="132"/>
        <end position="156"/>
    </location>
</feature>
<dbReference type="PANTHER" id="PTHR45649:SF41">
    <property type="entry name" value="TRANSPORTER, PUTATIVE (EUROFUNG)-RELATED"/>
    <property type="match status" value="1"/>
</dbReference>
<dbReference type="Pfam" id="PF13520">
    <property type="entry name" value="AA_permease_2"/>
    <property type="match status" value="1"/>
</dbReference>
<dbReference type="PIRSF" id="PIRSF006060">
    <property type="entry name" value="AA_transporter"/>
    <property type="match status" value="1"/>
</dbReference>
<feature type="transmembrane region" description="Helical" evidence="6">
    <location>
        <begin position="249"/>
        <end position="269"/>
    </location>
</feature>
<evidence type="ECO:0000256" key="6">
    <source>
        <dbReference type="SAM" id="Phobius"/>
    </source>
</evidence>
<feature type="transmembrane region" description="Helical" evidence="6">
    <location>
        <begin position="335"/>
        <end position="359"/>
    </location>
</feature>
<feature type="transmembrane region" description="Helical" evidence="6">
    <location>
        <begin position="53"/>
        <end position="75"/>
    </location>
</feature>
<feature type="transmembrane region" description="Helical" evidence="6">
    <location>
        <begin position="203"/>
        <end position="225"/>
    </location>
</feature>
<name>A0AA39XWQ2_9PEZI</name>
<keyword evidence="5 6" id="KW-0472">Membrane</keyword>
<keyword evidence="8" id="KW-1185">Reference proteome</keyword>
<gene>
    <name evidence="7" type="ORF">B0T16DRAFT_431389</name>
</gene>
<feature type="transmembrane region" description="Helical" evidence="6">
    <location>
        <begin position="87"/>
        <end position="111"/>
    </location>
</feature>
<keyword evidence="3 6" id="KW-0812">Transmembrane</keyword>
<feature type="transmembrane region" description="Helical" evidence="6">
    <location>
        <begin position="456"/>
        <end position="475"/>
    </location>
</feature>
<proteinExistence type="predicted"/>
<reference evidence="7" key="1">
    <citation type="submission" date="2023-06" db="EMBL/GenBank/DDBJ databases">
        <title>Genome-scale phylogeny and comparative genomics of the fungal order Sordariales.</title>
        <authorList>
            <consortium name="Lawrence Berkeley National Laboratory"/>
            <person name="Hensen N."/>
            <person name="Bonometti L."/>
            <person name="Westerberg I."/>
            <person name="Brannstrom I.O."/>
            <person name="Guillou S."/>
            <person name="Cros-Aarteil S."/>
            <person name="Calhoun S."/>
            <person name="Haridas S."/>
            <person name="Kuo A."/>
            <person name="Mondo S."/>
            <person name="Pangilinan J."/>
            <person name="Riley R."/>
            <person name="Labutti K."/>
            <person name="Andreopoulos B."/>
            <person name="Lipzen A."/>
            <person name="Chen C."/>
            <person name="Yanf M."/>
            <person name="Daum C."/>
            <person name="Ng V."/>
            <person name="Clum A."/>
            <person name="Steindorff A."/>
            <person name="Ohm R."/>
            <person name="Martin F."/>
            <person name="Silar P."/>
            <person name="Natvig D."/>
            <person name="Lalanne C."/>
            <person name="Gautier V."/>
            <person name="Ament-Velasquez S.L."/>
            <person name="Kruys A."/>
            <person name="Hutchinson M.I."/>
            <person name="Powell A.J."/>
            <person name="Barry K."/>
            <person name="Miller A.N."/>
            <person name="Grigoriev I.V."/>
            <person name="Debuchy R."/>
            <person name="Gladieux P."/>
            <person name="Thoren M.H."/>
            <person name="Johannesson H."/>
        </authorList>
    </citation>
    <scope>NUCLEOTIDE SEQUENCE</scope>
    <source>
        <strain evidence="7">SMH2532-1</strain>
    </source>
</reference>
<protein>
    <submittedName>
        <fullName evidence="7">Amino acid permease</fullName>
    </submittedName>
</protein>
<evidence type="ECO:0000313" key="7">
    <source>
        <dbReference type="EMBL" id="KAK0641658.1"/>
    </source>
</evidence>
<evidence type="ECO:0000256" key="4">
    <source>
        <dbReference type="ARBA" id="ARBA00022989"/>
    </source>
</evidence>
<comment type="subcellular location">
    <subcellularLocation>
        <location evidence="1">Membrane</location>
        <topology evidence="1">Multi-pass membrane protein</topology>
    </subcellularLocation>
</comment>
<keyword evidence="2" id="KW-0813">Transport</keyword>
<dbReference type="EMBL" id="JAULSV010000006">
    <property type="protein sequence ID" value="KAK0641658.1"/>
    <property type="molecule type" value="Genomic_DNA"/>
</dbReference>
<dbReference type="Proteomes" id="UP001174936">
    <property type="component" value="Unassembled WGS sequence"/>
</dbReference>
<evidence type="ECO:0000313" key="8">
    <source>
        <dbReference type="Proteomes" id="UP001174936"/>
    </source>
</evidence>
<comment type="caution">
    <text evidence="7">The sequence shown here is derived from an EMBL/GenBank/DDBJ whole genome shotgun (WGS) entry which is preliminary data.</text>
</comment>
<feature type="transmembrane region" description="Helical" evidence="6">
    <location>
        <begin position="290"/>
        <end position="315"/>
    </location>
</feature>
<feature type="transmembrane region" description="Helical" evidence="6">
    <location>
        <begin position="176"/>
        <end position="196"/>
    </location>
</feature>
<feature type="transmembrane region" description="Helical" evidence="6">
    <location>
        <begin position="413"/>
        <end position="436"/>
    </location>
</feature>
<evidence type="ECO:0000256" key="1">
    <source>
        <dbReference type="ARBA" id="ARBA00004141"/>
    </source>
</evidence>
<feature type="transmembrane region" description="Helical" evidence="6">
    <location>
        <begin position="487"/>
        <end position="506"/>
    </location>
</feature>
<sequence>MSLDETTKTYIETTSAEHGIELQSVSQLGGTLADEHEMRILGRTQQLNRNFRFISTLGFACTLMSTWEISLMTSFFSLFNGGTAGMIWGYLFVWMGYMLVFASMAEMASISPTSGGQYHWVSEFSPPGIQRFMSYITGWVSVLGWQVGLASLAFLVGTMIQGLLVLNNPDYVFENWHGTLLVIAITAFCIIFNTFLAKRLPMVEGLILIVHVLGFFAVLIPLWVLGPRGDPKQVFTEFLNLGGWQTDGLSFMVGLLAPVYTLIGADSAVHMAEEIKDASVVLPRAIMTAATVNGSMGFIMTITFCFTLGSAFDIILSPTGYPFIQAFFNVTKSNAGTSIMTAIIIVNITSACISTVATVSRQTWSFARDGGLPFSSFISAVKPGWNIPLNAVLLTFVITALLSLINIGSVTAFHAIGSLAVNAILGTYLISFTIMILRRFRGPLPPHRWSLGKYGLFVNLGAVAFLLIVWVFVFFPLTPAVTPETMNWSILMFGATMLFAVVYYLLVGKKTYKAPVDLVKRDD</sequence>
<evidence type="ECO:0000256" key="2">
    <source>
        <dbReference type="ARBA" id="ARBA00022448"/>
    </source>
</evidence>
<keyword evidence="4 6" id="KW-1133">Transmembrane helix</keyword>
<feature type="transmembrane region" description="Helical" evidence="6">
    <location>
        <begin position="387"/>
        <end position="407"/>
    </location>
</feature>